<dbReference type="InterPro" id="IPR024642">
    <property type="entry name" value="SUZ-C"/>
</dbReference>
<feature type="domain" description="SUZ-C" evidence="5">
    <location>
        <begin position="122"/>
        <end position="177"/>
    </location>
</feature>
<protein>
    <recommendedName>
        <fullName evidence="2">SUZ RNA-binding domain-containing</fullName>
    </recommendedName>
</protein>
<dbReference type="OMA" id="DVSDNWE"/>
<evidence type="ECO:0000256" key="1">
    <source>
        <dbReference type="ARBA" id="ARBA00007124"/>
    </source>
</evidence>
<evidence type="ECO:0000259" key="4">
    <source>
        <dbReference type="PROSITE" id="PS51673"/>
    </source>
</evidence>
<dbReference type="GeneID" id="106067599"/>
<dbReference type="InterPro" id="IPR024771">
    <property type="entry name" value="SUZ"/>
</dbReference>
<dbReference type="Pfam" id="PF12901">
    <property type="entry name" value="SUZ-C"/>
    <property type="match status" value="1"/>
</dbReference>
<accession>A0A9W2YN98</accession>
<dbReference type="OrthoDB" id="5373615at2759"/>
<evidence type="ECO:0000256" key="3">
    <source>
        <dbReference type="SAM" id="MobiDB-lite"/>
    </source>
</evidence>
<name>A0A9W2YN98_BIOGL</name>
<dbReference type="InterPro" id="IPR039228">
    <property type="entry name" value="SZRD1"/>
</dbReference>
<dbReference type="PROSITE" id="PS51938">
    <property type="entry name" value="SUZ_C"/>
    <property type="match status" value="1"/>
</dbReference>
<evidence type="ECO:0000256" key="2">
    <source>
        <dbReference type="ARBA" id="ARBA00044802"/>
    </source>
</evidence>
<sequence>MAEEEIYLDSWEEQADSGILDKRLEEMSIDIQAKETERKKQIQSLSSAATNVLVDESGKTQYQPQVRILQREPKTSSSPTKNHKNNLSSANSTGSSKHSKSLQQREAEYAQARLRIFGSLPPEDDSVSIENSAGQEDITTEKQCSPQIIKPDNSFPRVSVIRQPKGPDGTTGFNKPDLT</sequence>
<feature type="region of interest" description="Disordered" evidence="3">
    <location>
        <begin position="36"/>
        <end position="179"/>
    </location>
</feature>
<feature type="compositionally biased region" description="Polar residues" evidence="3">
    <location>
        <begin position="75"/>
        <end position="102"/>
    </location>
</feature>
<dbReference type="Pfam" id="PF12752">
    <property type="entry name" value="SUZ"/>
    <property type="match status" value="1"/>
</dbReference>
<keyword evidence="6" id="KW-1185">Reference proteome</keyword>
<dbReference type="PANTHER" id="PTHR31796">
    <property type="entry name" value="SUZ DOMAIN-CONTAINING PROTEIN 1"/>
    <property type="match status" value="1"/>
</dbReference>
<evidence type="ECO:0000313" key="7">
    <source>
        <dbReference type="RefSeq" id="XP_055864183.1"/>
    </source>
</evidence>
<proteinExistence type="inferred from homology"/>
<reference evidence="7" key="1">
    <citation type="submission" date="2025-08" db="UniProtKB">
        <authorList>
            <consortium name="RefSeq"/>
        </authorList>
    </citation>
    <scope>IDENTIFICATION</scope>
</reference>
<feature type="domain" description="SUZ" evidence="4">
    <location>
        <begin position="43"/>
        <end position="121"/>
    </location>
</feature>
<evidence type="ECO:0000313" key="6">
    <source>
        <dbReference type="Proteomes" id="UP001165740"/>
    </source>
</evidence>
<dbReference type="AlphaFoldDB" id="A0A9W2YN98"/>
<dbReference type="Proteomes" id="UP001165740">
    <property type="component" value="Chromosome 13"/>
</dbReference>
<evidence type="ECO:0000259" key="5">
    <source>
        <dbReference type="PROSITE" id="PS51938"/>
    </source>
</evidence>
<organism evidence="6 7">
    <name type="scientific">Biomphalaria glabrata</name>
    <name type="common">Bloodfluke planorb</name>
    <name type="synonym">Freshwater snail</name>
    <dbReference type="NCBI Taxonomy" id="6526"/>
    <lineage>
        <taxon>Eukaryota</taxon>
        <taxon>Metazoa</taxon>
        <taxon>Spiralia</taxon>
        <taxon>Lophotrochozoa</taxon>
        <taxon>Mollusca</taxon>
        <taxon>Gastropoda</taxon>
        <taxon>Heterobranchia</taxon>
        <taxon>Euthyneura</taxon>
        <taxon>Panpulmonata</taxon>
        <taxon>Hygrophila</taxon>
        <taxon>Lymnaeoidea</taxon>
        <taxon>Planorbidae</taxon>
        <taxon>Biomphalaria</taxon>
    </lineage>
</organism>
<gene>
    <name evidence="7" type="primary">LOC106067599</name>
</gene>
<dbReference type="RefSeq" id="XP_055864183.1">
    <property type="nucleotide sequence ID" value="XM_056008208.1"/>
</dbReference>
<dbReference type="PROSITE" id="PS51673">
    <property type="entry name" value="SUZ"/>
    <property type="match status" value="1"/>
</dbReference>
<dbReference type="PANTHER" id="PTHR31796:SF2">
    <property type="entry name" value="SUZ DOMAIN-CONTAINING PROTEIN 1"/>
    <property type="match status" value="1"/>
</dbReference>
<comment type="similarity">
    <text evidence="1">Belongs to the SZRD1 family.</text>
</comment>